<proteinExistence type="predicted"/>
<reference evidence="8 9" key="1">
    <citation type="submission" date="2019-10" db="EMBL/GenBank/DDBJ databases">
        <title>Description of Paenibacillus terricola sp. nov.</title>
        <authorList>
            <person name="Carlier A."/>
            <person name="Qi S."/>
        </authorList>
    </citation>
    <scope>NUCLEOTIDE SEQUENCE [LARGE SCALE GENOMIC DNA]</scope>
    <source>
        <strain evidence="8 9">LMG 31459</strain>
    </source>
</reference>
<feature type="transmembrane region" description="Helical" evidence="6">
    <location>
        <begin position="24"/>
        <end position="43"/>
    </location>
</feature>
<comment type="caution">
    <text evidence="8">The sequence shown here is derived from an EMBL/GenBank/DDBJ whole genome shotgun (WGS) entry which is preliminary data.</text>
</comment>
<gene>
    <name evidence="8" type="ORF">GC101_08970</name>
</gene>
<dbReference type="InterPro" id="IPR036890">
    <property type="entry name" value="HATPase_C_sf"/>
</dbReference>
<name>A0ABX1YGK5_9BACL</name>
<dbReference type="PANTHER" id="PTHR34220:SF7">
    <property type="entry name" value="SENSOR HISTIDINE KINASE YPDA"/>
    <property type="match status" value="1"/>
</dbReference>
<keyword evidence="3" id="KW-0597">Phosphoprotein</keyword>
<accession>A0ABX1YGK5</accession>
<keyword evidence="4" id="KW-0808">Transferase</keyword>
<keyword evidence="6" id="KW-0812">Transmembrane</keyword>
<keyword evidence="2" id="KW-1003">Cell membrane</keyword>
<keyword evidence="6" id="KW-1133">Transmembrane helix</keyword>
<dbReference type="InterPro" id="IPR050640">
    <property type="entry name" value="Bact_2-comp_sensor_kinase"/>
</dbReference>
<dbReference type="PROSITE" id="PS50885">
    <property type="entry name" value="HAMP"/>
    <property type="match status" value="1"/>
</dbReference>
<keyword evidence="9" id="KW-1185">Reference proteome</keyword>
<protein>
    <submittedName>
        <fullName evidence="8">HAMP domain-containing protein</fullName>
    </submittedName>
</protein>
<evidence type="ECO:0000313" key="9">
    <source>
        <dbReference type="Proteomes" id="UP000596857"/>
    </source>
</evidence>
<dbReference type="Pfam" id="PF06580">
    <property type="entry name" value="His_kinase"/>
    <property type="match status" value="1"/>
</dbReference>
<evidence type="ECO:0000256" key="3">
    <source>
        <dbReference type="ARBA" id="ARBA00022553"/>
    </source>
</evidence>
<evidence type="ECO:0000259" key="7">
    <source>
        <dbReference type="PROSITE" id="PS50885"/>
    </source>
</evidence>
<dbReference type="Gene3D" id="6.10.340.10">
    <property type="match status" value="1"/>
</dbReference>
<dbReference type="CDD" id="cd06225">
    <property type="entry name" value="HAMP"/>
    <property type="match status" value="1"/>
</dbReference>
<dbReference type="Gene3D" id="3.30.565.10">
    <property type="entry name" value="Histidine kinase-like ATPase, C-terminal domain"/>
    <property type="match status" value="1"/>
</dbReference>
<dbReference type="PANTHER" id="PTHR34220">
    <property type="entry name" value="SENSOR HISTIDINE KINASE YPDA"/>
    <property type="match status" value="1"/>
</dbReference>
<evidence type="ECO:0000256" key="1">
    <source>
        <dbReference type="ARBA" id="ARBA00004651"/>
    </source>
</evidence>
<evidence type="ECO:0000256" key="4">
    <source>
        <dbReference type="ARBA" id="ARBA00022679"/>
    </source>
</evidence>
<dbReference type="InterPro" id="IPR010559">
    <property type="entry name" value="Sig_transdc_His_kin_internal"/>
</dbReference>
<evidence type="ECO:0000256" key="5">
    <source>
        <dbReference type="ARBA" id="ARBA00023136"/>
    </source>
</evidence>
<evidence type="ECO:0000256" key="2">
    <source>
        <dbReference type="ARBA" id="ARBA00022475"/>
    </source>
</evidence>
<keyword evidence="5 6" id="KW-0472">Membrane</keyword>
<comment type="subcellular location">
    <subcellularLocation>
        <location evidence="1">Cell membrane</location>
        <topology evidence="1">Multi-pass membrane protein</topology>
    </subcellularLocation>
</comment>
<evidence type="ECO:0000256" key="6">
    <source>
        <dbReference type="SAM" id="Phobius"/>
    </source>
</evidence>
<dbReference type="RefSeq" id="WP_171716947.1">
    <property type="nucleotide sequence ID" value="NZ_WHOB01000021.1"/>
</dbReference>
<dbReference type="SUPFAM" id="SSF55874">
    <property type="entry name" value="ATPase domain of HSP90 chaperone/DNA topoisomerase II/histidine kinase"/>
    <property type="match status" value="1"/>
</dbReference>
<dbReference type="Proteomes" id="UP000596857">
    <property type="component" value="Unassembled WGS sequence"/>
</dbReference>
<dbReference type="SUPFAM" id="SSF158472">
    <property type="entry name" value="HAMP domain-like"/>
    <property type="match status" value="1"/>
</dbReference>
<sequence length="591" mass="68273">MNANPIIDGLKKNSWRNSLRTRQLSILSLFLCVSVLLSVVLYFNATKVAKQSIYDKMNSQADFYVDSIDQQLQNIKNMMYDVFSSRNLAFLVYPESTLTDYERRDAILTEQERLSSLKNSSLLVASATLYLPNANLKISDNLAEAMTDEDFLFLKEHFDSTDQIMNFEDNKLFMLSKGAPDQLSFQKTDVFFYVELNREKLNETLASFNTLDNSGSFLYQSSEDILIHSANGKDYAADILPIIRKGQADYGYQAESIKLNNEKFLTVIRKSDIFGAFVQYNREKEVLRSLAIYKWLVLFYIVIMSFLALIFSVYTERNIHKPLIKLLRAFSKVQDEDLRSGSRLKLNKGNEFNYLYDGFNQMTQEIKNLVEEVYIHKNLTQKAELKQLQSQINPHFLYNSFFSLSRKIKRGDTSGAEAFAAHLGVFFRFLTKNDSDNVILHKEIEHARSYTSIQHTRFSDRIQIDFEELPEQFADLLVPRLILQPIIENAFEHGLENKEADGYLRVSFVHAHPFLEIHVEDNGSEVDWVKLEKIISHLDSEDFEEVTALINIHKRLKIHFGISSGLVLQRGHLGGLEVIIRMLIQTSRSEV</sequence>
<organism evidence="8 9">
    <name type="scientific">Paenibacillus phytohabitans</name>
    <dbReference type="NCBI Taxonomy" id="2654978"/>
    <lineage>
        <taxon>Bacteria</taxon>
        <taxon>Bacillati</taxon>
        <taxon>Bacillota</taxon>
        <taxon>Bacilli</taxon>
        <taxon>Bacillales</taxon>
        <taxon>Paenibacillaceae</taxon>
        <taxon>Paenibacillus</taxon>
    </lineage>
</organism>
<evidence type="ECO:0000313" key="8">
    <source>
        <dbReference type="EMBL" id="NOU79013.1"/>
    </source>
</evidence>
<dbReference type="InterPro" id="IPR003660">
    <property type="entry name" value="HAMP_dom"/>
</dbReference>
<feature type="domain" description="HAMP" evidence="7">
    <location>
        <begin position="317"/>
        <end position="371"/>
    </location>
</feature>
<feature type="transmembrane region" description="Helical" evidence="6">
    <location>
        <begin position="292"/>
        <end position="314"/>
    </location>
</feature>
<dbReference type="EMBL" id="WHOB01000021">
    <property type="protein sequence ID" value="NOU79013.1"/>
    <property type="molecule type" value="Genomic_DNA"/>
</dbReference>